<dbReference type="InterPro" id="IPR011009">
    <property type="entry name" value="Kinase-like_dom_sf"/>
</dbReference>
<dbReference type="EMBL" id="CAJNRD030001116">
    <property type="protein sequence ID" value="CAG5076071.1"/>
    <property type="molecule type" value="Genomic_DNA"/>
</dbReference>
<evidence type="ECO:0000313" key="3">
    <source>
        <dbReference type="Proteomes" id="UP000786811"/>
    </source>
</evidence>
<dbReference type="PANTHER" id="PTHR11012">
    <property type="entry name" value="PROTEIN KINASE-LIKE DOMAIN-CONTAINING"/>
    <property type="match status" value="1"/>
</dbReference>
<reference evidence="2" key="1">
    <citation type="submission" date="2021-04" db="EMBL/GenBank/DDBJ databases">
        <authorList>
            <person name="Chebbi M.A.C M."/>
        </authorList>
    </citation>
    <scope>NUCLEOTIDE SEQUENCE</scope>
</reference>
<keyword evidence="3" id="KW-1185">Reference proteome</keyword>
<dbReference type="AlphaFoldDB" id="A0A8J2H0G2"/>
<organism evidence="2 3">
    <name type="scientific">Cotesia congregata</name>
    <name type="common">Parasitoid wasp</name>
    <name type="synonym">Apanteles congregatus</name>
    <dbReference type="NCBI Taxonomy" id="51543"/>
    <lineage>
        <taxon>Eukaryota</taxon>
        <taxon>Metazoa</taxon>
        <taxon>Ecdysozoa</taxon>
        <taxon>Arthropoda</taxon>
        <taxon>Hexapoda</taxon>
        <taxon>Insecta</taxon>
        <taxon>Pterygota</taxon>
        <taxon>Neoptera</taxon>
        <taxon>Endopterygota</taxon>
        <taxon>Hymenoptera</taxon>
        <taxon>Apocrita</taxon>
        <taxon>Ichneumonoidea</taxon>
        <taxon>Braconidae</taxon>
        <taxon>Microgastrinae</taxon>
        <taxon>Cotesia</taxon>
    </lineage>
</organism>
<dbReference type="OrthoDB" id="190089at2759"/>
<accession>A0A8J2H0G2</accession>
<dbReference type="InterPro" id="IPR015897">
    <property type="entry name" value="CHK_kinase-like"/>
</dbReference>
<dbReference type="InterPro" id="IPR004119">
    <property type="entry name" value="EcKL"/>
</dbReference>
<dbReference type="SUPFAM" id="SSF56112">
    <property type="entry name" value="Protein kinase-like (PK-like)"/>
    <property type="match status" value="1"/>
</dbReference>
<gene>
    <name evidence="2" type="ORF">HICCMSTLAB_LOCUS2052</name>
</gene>
<sequence length="405" mass="47215">MPLIQSASVIDDTDVVEIVFRKTGSRLVNPTWSLEKISTTSGFMGTYYRLSVTLSTNLSFFVKTLPPEGPQREFILQHGVFSKEIIMYDEILPKIGNEEPSKWAPDCYLLKQDVIVMEDLACQTFATLNKHLDFDVPTFECLFRCFAKLHSRSLIFEEQNKVSLLDSWTETLKENLFKDSGRSMMYQVSALKGICCLIDLVLPPEARQNTKDKVLRWAGRILEALEPSKKHRNVICHRDVWSANFMFKKVDDKLVDCRLIDFQYYSYVNPAMDLVVAMYLNTSRTVRDKLFDQLVKGYYEDIGKFLKEKGLDVDDVLPWDDFRDSCKEARPWGMMYNVFGLQMTLLDDQACKQLAESSEFMEDVIYGEKRDQFVSSQFQRNKLFRDKFTENIWEIFECLPEEIPL</sequence>
<dbReference type="Proteomes" id="UP000786811">
    <property type="component" value="Unassembled WGS sequence"/>
</dbReference>
<proteinExistence type="predicted"/>
<dbReference type="Pfam" id="PF02958">
    <property type="entry name" value="EcKL"/>
    <property type="match status" value="1"/>
</dbReference>
<evidence type="ECO:0000313" key="2">
    <source>
        <dbReference type="EMBL" id="CAG5076071.1"/>
    </source>
</evidence>
<comment type="caution">
    <text evidence="2">The sequence shown here is derived from an EMBL/GenBank/DDBJ whole genome shotgun (WGS) entry which is preliminary data.</text>
</comment>
<dbReference type="Gene3D" id="3.90.1200.10">
    <property type="match status" value="1"/>
</dbReference>
<name>A0A8J2H0G2_COTCN</name>
<protein>
    <recommendedName>
        <fullName evidence="1">CHK kinase-like domain-containing protein</fullName>
    </recommendedName>
</protein>
<feature type="domain" description="CHK kinase-like" evidence="1">
    <location>
        <begin position="115"/>
        <end position="308"/>
    </location>
</feature>
<dbReference type="SMART" id="SM00587">
    <property type="entry name" value="CHK"/>
    <property type="match status" value="1"/>
</dbReference>
<dbReference type="PANTHER" id="PTHR11012:SF48">
    <property type="entry name" value="CHK KINASE-LIKE DOMAIN-CONTAINING PROTEIN-RELATED"/>
    <property type="match status" value="1"/>
</dbReference>
<evidence type="ECO:0000259" key="1">
    <source>
        <dbReference type="SMART" id="SM00587"/>
    </source>
</evidence>